<gene>
    <name evidence="1" type="ORF">DESAMIL20_1472</name>
</gene>
<organism evidence="1 2">
    <name type="scientific">Desulfurella amilsii</name>
    <dbReference type="NCBI Taxonomy" id="1562698"/>
    <lineage>
        <taxon>Bacteria</taxon>
        <taxon>Pseudomonadati</taxon>
        <taxon>Campylobacterota</taxon>
        <taxon>Desulfurellia</taxon>
        <taxon>Desulfurellales</taxon>
        <taxon>Desulfurellaceae</taxon>
        <taxon>Desulfurella</taxon>
    </lineage>
</organism>
<reference evidence="1 2" key="1">
    <citation type="journal article" date="2017" name="Front. Microbiol.">
        <title>Genome Sequence of Desulfurella amilsii Strain TR1 and Comparative Genomics of Desulfurellaceae Family.</title>
        <authorList>
            <person name="Florentino A.P."/>
            <person name="Stams A.J."/>
            <person name="Sanchez-Andrea I."/>
        </authorList>
    </citation>
    <scope>NUCLEOTIDE SEQUENCE [LARGE SCALE GENOMIC DNA]</scope>
    <source>
        <strain evidence="1 2">TR1</strain>
    </source>
</reference>
<dbReference type="Proteomes" id="UP000194141">
    <property type="component" value="Unassembled WGS sequence"/>
</dbReference>
<keyword evidence="2" id="KW-1185">Reference proteome</keyword>
<name>A0A1X4XWK5_9BACT</name>
<comment type="caution">
    <text evidence="1">The sequence shown here is derived from an EMBL/GenBank/DDBJ whole genome shotgun (WGS) entry which is preliminary data.</text>
</comment>
<protein>
    <recommendedName>
        <fullName evidence="3">DUF4917 domain-containing protein</fullName>
    </recommendedName>
</protein>
<evidence type="ECO:0008006" key="3">
    <source>
        <dbReference type="Google" id="ProtNLM"/>
    </source>
</evidence>
<dbReference type="OrthoDB" id="828244at2"/>
<evidence type="ECO:0000313" key="1">
    <source>
        <dbReference type="EMBL" id="OSS41919.1"/>
    </source>
</evidence>
<dbReference type="EMBL" id="MDSU01000018">
    <property type="protein sequence ID" value="OSS41919.1"/>
    <property type="molecule type" value="Genomic_DNA"/>
</dbReference>
<dbReference type="InterPro" id="IPR032581">
    <property type="entry name" value="DUF4917"/>
</dbReference>
<proteinExistence type="predicted"/>
<dbReference type="RefSeq" id="WP_086034175.1">
    <property type="nucleotide sequence ID" value="NZ_MDSU01000018.1"/>
</dbReference>
<sequence>MKTYQEIIDYLNSKKRQKHLLIGNGFSMAYNPSIFSYNALSRFVEKSKNDLLNELFTVIKNKNFELLMQQLNISKSIISALGGDKNLIDKIDEASLVLKESLIEAVKELHPEHVLKIPEEDSKKCAIFLKEYIEKEGKIFSTNYDLLLYWVLMRNKIPNAIDGFGRDVIDQGHPVPEDQIVSSGLQWGNNRINQNIFYLHGALLLFDTGIEIIKEKYDGVNYLLENIKHRIANKEYPIFVTAGSGKDKLNHIMHNKYLSFCYEALTKIEGSLITFGFNFGEYDEHIIEAINKAAKNGSQTGNKLLSTYIGVYSEKDKKHIESIETKFKCEVHIFDAKTVNIW</sequence>
<accession>A0A1X4XWK5</accession>
<evidence type="ECO:0000313" key="2">
    <source>
        <dbReference type="Proteomes" id="UP000194141"/>
    </source>
</evidence>
<dbReference type="Pfam" id="PF16263">
    <property type="entry name" value="DUF4917"/>
    <property type="match status" value="1"/>
</dbReference>
<dbReference type="AlphaFoldDB" id="A0A1X4XWK5"/>